<dbReference type="InterPro" id="IPR011990">
    <property type="entry name" value="TPR-like_helical_dom_sf"/>
</dbReference>
<protein>
    <recommendedName>
        <fullName evidence="3">Tetratricopeptide repeat protein</fullName>
    </recommendedName>
</protein>
<dbReference type="KEGG" id="bhc:JFL75_08425"/>
<proteinExistence type="predicted"/>
<dbReference type="SUPFAM" id="SSF48452">
    <property type="entry name" value="TPR-like"/>
    <property type="match status" value="1"/>
</dbReference>
<accession>A0A7T7XR43</accession>
<evidence type="ECO:0000313" key="2">
    <source>
        <dbReference type="Proteomes" id="UP000595917"/>
    </source>
</evidence>
<reference evidence="1" key="1">
    <citation type="submission" date="2021-01" db="EMBL/GenBank/DDBJ databases">
        <title>Description of Breznakiella homolactica.</title>
        <authorList>
            <person name="Song Y."/>
            <person name="Brune A."/>
        </authorList>
    </citation>
    <scope>NUCLEOTIDE SEQUENCE</scope>
    <source>
        <strain evidence="1">RmG30</strain>
    </source>
</reference>
<name>A0A7T7XR43_9SPIR</name>
<sequence>MSMHEVEGYAQEAVIFVNGCDIPADEKVSLIAAVYEWHDNYDTGFTKLREFDILVDTGYFHLFDTKDHPDYEQYKDYFDSISGTGFEFIYDDPIKGYAKDNPLSSYWMGETYRNEKRVSPGRMCCEAGGRVWRHFFPEKPGPLPMSEYAMMRRIADLAADQEDLFMLSELYPMVSLAFWYGMKGEEDKAHYERLKELILTDAVMEEFEAYPYPRMPDEEFDEYDENETYWREWMGYYYDWKRRSPKKVKPEPEPIPGIEAYNKMAMHKDAYESALAEGNIEAALQEFAAFAALDEELGEKFRRANEGRSILEVFAAVRQGPHHEKYANLLPEETDSESLKPFLADYHKWLNGKDDVSYYLNTAQELINAANYTQAFHFITAGLNIDSGNPWLKLYMACVVIFLPLADRIEEQLPVLDGLLDSNFEHKAYLRYLKSLALNGLGRMEEALALMKQAADEDTAYTEAYEWLQGQKK</sequence>
<evidence type="ECO:0008006" key="3">
    <source>
        <dbReference type="Google" id="ProtNLM"/>
    </source>
</evidence>
<evidence type="ECO:0000313" key="1">
    <source>
        <dbReference type="EMBL" id="QQO10928.1"/>
    </source>
</evidence>
<dbReference type="Proteomes" id="UP000595917">
    <property type="component" value="Chromosome"/>
</dbReference>
<gene>
    <name evidence="1" type="ORF">JFL75_08425</name>
</gene>
<dbReference type="Gene3D" id="1.25.40.10">
    <property type="entry name" value="Tetratricopeptide repeat domain"/>
    <property type="match status" value="1"/>
</dbReference>
<dbReference type="RefSeq" id="WP_215628233.1">
    <property type="nucleotide sequence ID" value="NZ_CP067089.2"/>
</dbReference>
<dbReference type="EMBL" id="CP067089">
    <property type="protein sequence ID" value="QQO10928.1"/>
    <property type="molecule type" value="Genomic_DNA"/>
</dbReference>
<organism evidence="1 2">
    <name type="scientific">Breznakiella homolactica</name>
    <dbReference type="NCBI Taxonomy" id="2798577"/>
    <lineage>
        <taxon>Bacteria</taxon>
        <taxon>Pseudomonadati</taxon>
        <taxon>Spirochaetota</taxon>
        <taxon>Spirochaetia</taxon>
        <taxon>Spirochaetales</taxon>
        <taxon>Breznakiellaceae</taxon>
        <taxon>Breznakiella</taxon>
    </lineage>
</organism>
<keyword evidence="2" id="KW-1185">Reference proteome</keyword>
<dbReference type="AlphaFoldDB" id="A0A7T7XR43"/>